<evidence type="ECO:0000259" key="1">
    <source>
        <dbReference type="PROSITE" id="PS51819"/>
    </source>
</evidence>
<feature type="domain" description="VOC" evidence="1">
    <location>
        <begin position="12"/>
        <end position="133"/>
    </location>
</feature>
<dbReference type="Proteomes" id="UP001597034">
    <property type="component" value="Unassembled WGS sequence"/>
</dbReference>
<proteinExistence type="predicted"/>
<dbReference type="PROSITE" id="PS51819">
    <property type="entry name" value="VOC"/>
    <property type="match status" value="1"/>
</dbReference>
<dbReference type="SUPFAM" id="SSF54593">
    <property type="entry name" value="Glyoxalase/Bleomycin resistance protein/Dihydroxybiphenyl dioxygenase"/>
    <property type="match status" value="1"/>
</dbReference>
<accession>A0ABD6DJ13</accession>
<dbReference type="CDD" id="cd06587">
    <property type="entry name" value="VOC"/>
    <property type="match status" value="1"/>
</dbReference>
<dbReference type="RefSeq" id="WP_256398188.1">
    <property type="nucleotide sequence ID" value="NZ_JANHJR010000001.1"/>
</dbReference>
<name>A0ABD6DJ13_9EURY</name>
<dbReference type="InterPro" id="IPR004360">
    <property type="entry name" value="Glyas_Fos-R_dOase_dom"/>
</dbReference>
<protein>
    <submittedName>
        <fullName evidence="2">VOC family protein</fullName>
    </submittedName>
</protein>
<organism evidence="2 3">
    <name type="scientific">Haloarchaeobius litoreus</name>
    <dbReference type="NCBI Taxonomy" id="755306"/>
    <lineage>
        <taxon>Archaea</taxon>
        <taxon>Methanobacteriati</taxon>
        <taxon>Methanobacteriota</taxon>
        <taxon>Stenosarchaea group</taxon>
        <taxon>Halobacteria</taxon>
        <taxon>Halobacteriales</taxon>
        <taxon>Halorubellaceae</taxon>
        <taxon>Haloarchaeobius</taxon>
    </lineage>
</organism>
<dbReference type="EMBL" id="JBHUDO010000002">
    <property type="protein sequence ID" value="MFD1646290.1"/>
    <property type="molecule type" value="Genomic_DNA"/>
</dbReference>
<dbReference type="AlphaFoldDB" id="A0ABD6DJ13"/>
<evidence type="ECO:0000313" key="3">
    <source>
        <dbReference type="Proteomes" id="UP001597034"/>
    </source>
</evidence>
<evidence type="ECO:0000313" key="2">
    <source>
        <dbReference type="EMBL" id="MFD1646290.1"/>
    </source>
</evidence>
<dbReference type="InterPro" id="IPR029068">
    <property type="entry name" value="Glyas_Bleomycin-R_OHBP_Dase"/>
</dbReference>
<gene>
    <name evidence="2" type="ORF">ACFSBL_11410</name>
</gene>
<dbReference type="Gene3D" id="3.10.180.10">
    <property type="entry name" value="2,3-Dihydroxybiphenyl 1,2-Dioxygenase, domain 1"/>
    <property type="match status" value="1"/>
</dbReference>
<dbReference type="Pfam" id="PF00903">
    <property type="entry name" value="Glyoxalase"/>
    <property type="match status" value="1"/>
</dbReference>
<reference evidence="2 3" key="1">
    <citation type="journal article" date="2019" name="Int. J. Syst. Evol. Microbiol.">
        <title>The Global Catalogue of Microorganisms (GCM) 10K type strain sequencing project: providing services to taxonomists for standard genome sequencing and annotation.</title>
        <authorList>
            <consortium name="The Broad Institute Genomics Platform"/>
            <consortium name="The Broad Institute Genome Sequencing Center for Infectious Disease"/>
            <person name="Wu L."/>
            <person name="Ma J."/>
        </authorList>
    </citation>
    <scope>NUCLEOTIDE SEQUENCE [LARGE SCALE GENOMIC DNA]</scope>
    <source>
        <strain evidence="2 3">CGMCC 1.10390</strain>
    </source>
</reference>
<keyword evidence="3" id="KW-1185">Reference proteome</keyword>
<dbReference type="InterPro" id="IPR037523">
    <property type="entry name" value="VOC_core"/>
</dbReference>
<sequence>MTDQSDDVRVEGIDHVECYVPDRREAAEWYRKTLGLETNEMGWESYGPLMVTSDAGATNLALFEGDPSGAEPGVGFHRVAFRIDGEGFFEIVDRLTADPTVDVDGRDDVRDHTYSFSVYFSDPYGNPFEVTTYEYAFVEEALSVDGPGPSG</sequence>
<comment type="caution">
    <text evidence="2">The sequence shown here is derived from an EMBL/GenBank/DDBJ whole genome shotgun (WGS) entry which is preliminary data.</text>
</comment>